<keyword evidence="13" id="KW-1185">Reference proteome</keyword>
<comment type="caution">
    <text evidence="12">The sequence shown here is derived from an EMBL/GenBank/DDBJ whole genome shotgun (WGS) entry which is preliminary data.</text>
</comment>
<accession>A0A401JFF4</accession>
<evidence type="ECO:0000256" key="3">
    <source>
        <dbReference type="ARBA" id="ARBA00022553"/>
    </source>
</evidence>
<feature type="transmembrane region" description="Helical" evidence="10">
    <location>
        <begin position="6"/>
        <end position="30"/>
    </location>
</feature>
<dbReference type="InterPro" id="IPR036890">
    <property type="entry name" value="HATPase_C_sf"/>
</dbReference>
<dbReference type="InterPro" id="IPR050482">
    <property type="entry name" value="Sensor_HK_TwoCompSys"/>
</dbReference>
<comment type="subcellular location">
    <subcellularLocation>
        <location evidence="1">Cell membrane</location>
        <topology evidence="1">Multi-pass membrane protein</topology>
    </subcellularLocation>
</comment>
<dbReference type="InterPro" id="IPR003594">
    <property type="entry name" value="HATPase_dom"/>
</dbReference>
<dbReference type="SUPFAM" id="SSF55874">
    <property type="entry name" value="ATPase domain of HSP90 chaperone/DNA topoisomerase II/histidine kinase"/>
    <property type="match status" value="1"/>
</dbReference>
<dbReference type="GO" id="GO:0046983">
    <property type="term" value="F:protein dimerization activity"/>
    <property type="evidence" value="ECO:0007669"/>
    <property type="project" value="InterPro"/>
</dbReference>
<feature type="transmembrane region" description="Helical" evidence="10">
    <location>
        <begin position="175"/>
        <end position="193"/>
    </location>
</feature>
<dbReference type="GO" id="GO:0005886">
    <property type="term" value="C:plasma membrane"/>
    <property type="evidence" value="ECO:0007669"/>
    <property type="project" value="UniProtKB-SubCell"/>
</dbReference>
<evidence type="ECO:0000256" key="1">
    <source>
        <dbReference type="ARBA" id="ARBA00004651"/>
    </source>
</evidence>
<evidence type="ECO:0000256" key="9">
    <source>
        <dbReference type="ARBA" id="ARBA00023136"/>
    </source>
</evidence>
<feature type="domain" description="HAMP" evidence="11">
    <location>
        <begin position="194"/>
        <end position="247"/>
    </location>
</feature>
<evidence type="ECO:0000313" key="13">
    <source>
        <dbReference type="Proteomes" id="UP000286806"/>
    </source>
</evidence>
<dbReference type="Gene3D" id="1.20.5.1930">
    <property type="match status" value="1"/>
</dbReference>
<dbReference type="Gene3D" id="6.10.340.10">
    <property type="match status" value="1"/>
</dbReference>
<reference evidence="12 13" key="1">
    <citation type="journal article" date="2019" name="Front. Microbiol.">
        <title>Genomes of Neutrophilic Sulfur-Oxidizing Chemolithoautotrophs Representing 9 Proteobacterial Species From 8 Genera.</title>
        <authorList>
            <person name="Watanabe T."/>
            <person name="Kojima H."/>
            <person name="Umezawa K."/>
            <person name="Hori C."/>
            <person name="Takasuka T.E."/>
            <person name="Kato Y."/>
            <person name="Fukui M."/>
        </authorList>
    </citation>
    <scope>NUCLEOTIDE SEQUENCE [LARGE SCALE GENOMIC DNA]</scope>
    <source>
        <strain evidence="12 13">TTN</strain>
    </source>
</reference>
<keyword evidence="6 12" id="KW-0418">Kinase</keyword>
<keyword evidence="9 10" id="KW-0472">Membrane</keyword>
<keyword evidence="5 10" id="KW-0812">Transmembrane</keyword>
<proteinExistence type="predicted"/>
<dbReference type="GO" id="GO:0000155">
    <property type="term" value="F:phosphorelay sensor kinase activity"/>
    <property type="evidence" value="ECO:0007669"/>
    <property type="project" value="InterPro"/>
</dbReference>
<dbReference type="PANTHER" id="PTHR24421:SF37">
    <property type="entry name" value="SENSOR HISTIDINE KINASE NARS"/>
    <property type="match status" value="1"/>
</dbReference>
<dbReference type="PANTHER" id="PTHR24421">
    <property type="entry name" value="NITRATE/NITRITE SENSOR PROTEIN NARX-RELATED"/>
    <property type="match status" value="1"/>
</dbReference>
<keyword evidence="4" id="KW-0808">Transferase</keyword>
<dbReference type="SMART" id="SM00387">
    <property type="entry name" value="HATPase_c"/>
    <property type="match status" value="1"/>
</dbReference>
<keyword evidence="7 10" id="KW-1133">Transmembrane helix</keyword>
<evidence type="ECO:0000256" key="7">
    <source>
        <dbReference type="ARBA" id="ARBA00022989"/>
    </source>
</evidence>
<evidence type="ECO:0000256" key="8">
    <source>
        <dbReference type="ARBA" id="ARBA00023012"/>
    </source>
</evidence>
<gene>
    <name evidence="12" type="ORF">SFMTTN_2146</name>
</gene>
<dbReference type="Pfam" id="PF07730">
    <property type="entry name" value="HisKA_3"/>
    <property type="match status" value="1"/>
</dbReference>
<dbReference type="Gene3D" id="3.30.565.10">
    <property type="entry name" value="Histidine kinase-like ATPase, C-terminal domain"/>
    <property type="match status" value="1"/>
</dbReference>
<keyword evidence="2" id="KW-1003">Cell membrane</keyword>
<dbReference type="CDD" id="cd16917">
    <property type="entry name" value="HATPase_UhpB-NarQ-NarX-like"/>
    <property type="match status" value="1"/>
</dbReference>
<dbReference type="EMBL" id="BGOW01000017">
    <property type="protein sequence ID" value="GBL46333.1"/>
    <property type="molecule type" value="Genomic_DNA"/>
</dbReference>
<evidence type="ECO:0000313" key="12">
    <source>
        <dbReference type="EMBL" id="GBL46333.1"/>
    </source>
</evidence>
<protein>
    <submittedName>
        <fullName evidence="12">Sensor histidine kinase</fullName>
    </submittedName>
</protein>
<dbReference type="InterPro" id="IPR003660">
    <property type="entry name" value="HAMP_dom"/>
</dbReference>
<organism evidence="12 13">
    <name type="scientific">Sulfuriferula multivorans</name>
    <dbReference type="NCBI Taxonomy" id="1559896"/>
    <lineage>
        <taxon>Bacteria</taxon>
        <taxon>Pseudomonadati</taxon>
        <taxon>Pseudomonadota</taxon>
        <taxon>Betaproteobacteria</taxon>
        <taxon>Nitrosomonadales</taxon>
        <taxon>Sulfuricellaceae</taxon>
        <taxon>Sulfuriferula</taxon>
    </lineage>
</organism>
<dbReference type="RefSeq" id="WP_189836371.1">
    <property type="nucleotide sequence ID" value="NZ_BGOW01000017.1"/>
</dbReference>
<evidence type="ECO:0000256" key="5">
    <source>
        <dbReference type="ARBA" id="ARBA00022692"/>
    </source>
</evidence>
<dbReference type="AlphaFoldDB" id="A0A401JFF4"/>
<evidence type="ECO:0000256" key="4">
    <source>
        <dbReference type="ARBA" id="ARBA00022679"/>
    </source>
</evidence>
<dbReference type="Pfam" id="PF02518">
    <property type="entry name" value="HATPase_c"/>
    <property type="match status" value="1"/>
</dbReference>
<evidence type="ECO:0000256" key="2">
    <source>
        <dbReference type="ARBA" id="ARBA00022475"/>
    </source>
</evidence>
<dbReference type="Proteomes" id="UP000286806">
    <property type="component" value="Unassembled WGS sequence"/>
</dbReference>
<dbReference type="InterPro" id="IPR011712">
    <property type="entry name" value="Sig_transdc_His_kin_sub3_dim/P"/>
</dbReference>
<name>A0A401JFF4_9PROT</name>
<dbReference type="PROSITE" id="PS50885">
    <property type="entry name" value="HAMP"/>
    <property type="match status" value="1"/>
</dbReference>
<evidence type="ECO:0000256" key="6">
    <source>
        <dbReference type="ARBA" id="ARBA00022777"/>
    </source>
</evidence>
<sequence>MPRLPFVYQLTLAPAVIIALLTGLIGYSLLGLAQIRHENEIVRQWVRITDHLHLAMGAGYRLQKIIALPLRSNPADLPSATPEHLEQSAIFSENLLYPEVLYKMPSDLRAFVEKEQAIINNPAGYDPARVNLALAQVMPKLEAFNSALWDRKREAYANYYTRLNSAIADLAETSLYMLLACLFLAVLLSAITVRSVRSRIGALARQARSLCSGNLVPVDAPSTIRDELDELAGCVADMTQRLLNVVAVEKVLQGAENERKRIAMDLHDQALADLTSVARILETVEKLPDRGVEQAGQLASLRKDVVNISTDIRRIIDDLHPQTLDILGLEAATRSFLERNAAGSPTWTLHFEHAAEQALTEFQRVNLFRIISESATNVLRHAHASMGEIALRAVDDHIVLTIDDDGVGIAAFGTEGHGLSNLRQRARAMGATFKHEHSRFNTGTRLDFRWLFTSQREVNPNP</sequence>
<evidence type="ECO:0000256" key="10">
    <source>
        <dbReference type="SAM" id="Phobius"/>
    </source>
</evidence>
<evidence type="ECO:0000259" key="11">
    <source>
        <dbReference type="PROSITE" id="PS50885"/>
    </source>
</evidence>
<keyword evidence="3" id="KW-0597">Phosphoprotein</keyword>
<keyword evidence="8" id="KW-0902">Two-component regulatory system</keyword>